<dbReference type="RefSeq" id="WP_335735111.1">
    <property type="nucleotide sequence ID" value="NZ_JALAAR010000003.1"/>
</dbReference>
<dbReference type="EMBL" id="JALAAR010000003">
    <property type="protein sequence ID" value="MEH8016695.1"/>
    <property type="molecule type" value="Genomic_DNA"/>
</dbReference>
<keyword evidence="4" id="KW-1005">Bacterial flagellum biogenesis</keyword>
<keyword evidence="11" id="KW-0282">Flagellum</keyword>
<keyword evidence="3" id="KW-0678">Repressor</keyword>
<keyword evidence="6" id="KW-0804">Transcription</keyword>
<sequence>MQIDPKNSLQVEPASRLQQKQHSSTAQPHSDTSSQPAPAASQVSSISQSLQQSYDSLAQHDGVDMNKVRQLQQAIANGELKLDEEALINAMLDMHKK</sequence>
<comment type="similarity">
    <text evidence="1">Belongs to the FlgM family.</text>
</comment>
<evidence type="ECO:0000256" key="3">
    <source>
        <dbReference type="ARBA" id="ARBA00022491"/>
    </source>
</evidence>
<comment type="function">
    <text evidence="7">Responsible for the coupling of flagellin expression to flagellar assembly by preventing expression of the flagellin genes when a component of the middle class of proteins is defective. It negatively regulates flagellar genes by inhibiting the activity of FliA by directly binding to FliA.</text>
</comment>
<keyword evidence="11" id="KW-0966">Cell projection</keyword>
<evidence type="ECO:0000256" key="7">
    <source>
        <dbReference type="ARBA" id="ARBA00024739"/>
    </source>
</evidence>
<keyword evidence="11" id="KW-0969">Cilium</keyword>
<evidence type="ECO:0000256" key="5">
    <source>
        <dbReference type="ARBA" id="ARBA00023015"/>
    </source>
</evidence>
<dbReference type="SUPFAM" id="SSF101498">
    <property type="entry name" value="Anti-sigma factor FlgM"/>
    <property type="match status" value="1"/>
</dbReference>
<feature type="compositionally biased region" description="Polar residues" evidence="9">
    <location>
        <begin position="1"/>
        <end position="29"/>
    </location>
</feature>
<organism evidence="11 12">
    <name type="scientific">Rheinheimera muenzenbergensis</name>
    <dbReference type="NCBI Taxonomy" id="1193628"/>
    <lineage>
        <taxon>Bacteria</taxon>
        <taxon>Pseudomonadati</taxon>
        <taxon>Pseudomonadota</taxon>
        <taxon>Gammaproteobacteria</taxon>
        <taxon>Chromatiales</taxon>
        <taxon>Chromatiaceae</taxon>
        <taxon>Rheinheimera</taxon>
    </lineage>
</organism>
<evidence type="ECO:0000313" key="11">
    <source>
        <dbReference type="EMBL" id="MEH8016695.1"/>
    </source>
</evidence>
<evidence type="ECO:0000256" key="9">
    <source>
        <dbReference type="SAM" id="MobiDB-lite"/>
    </source>
</evidence>
<reference evidence="11 12" key="1">
    <citation type="journal article" date="2023" name="Ecotoxicol. Environ. Saf.">
        <title>Mercury remediation potential of mercury-resistant strain Rheinheimera metallidurans sp. nov. isolated from a municipal waste dumping site.</title>
        <authorList>
            <person name="Yadav V."/>
            <person name="Manjhi A."/>
            <person name="Vadakedath N."/>
        </authorList>
    </citation>
    <scope>NUCLEOTIDE SEQUENCE [LARGE SCALE GENOMIC DNA]</scope>
    <source>
        <strain evidence="11 12">E-49</strain>
    </source>
</reference>
<keyword evidence="12" id="KW-1185">Reference proteome</keyword>
<dbReference type="InterPro" id="IPR007412">
    <property type="entry name" value="FlgM"/>
</dbReference>
<evidence type="ECO:0000313" key="12">
    <source>
        <dbReference type="Proteomes" id="UP001375382"/>
    </source>
</evidence>
<evidence type="ECO:0000259" key="10">
    <source>
        <dbReference type="Pfam" id="PF04316"/>
    </source>
</evidence>
<protein>
    <recommendedName>
        <fullName evidence="2">Negative regulator of flagellin synthesis</fullName>
    </recommendedName>
    <alternativeName>
        <fullName evidence="8">Anti-sigma-28 factor</fullName>
    </alternativeName>
</protein>
<name>A0ABU8C470_9GAMM</name>
<accession>A0ABU8C470</accession>
<comment type="caution">
    <text evidence="11">The sequence shown here is derived from an EMBL/GenBank/DDBJ whole genome shotgun (WGS) entry which is preliminary data.</text>
</comment>
<dbReference type="NCBIfam" id="TIGR03824">
    <property type="entry name" value="FlgM_jcvi"/>
    <property type="match status" value="1"/>
</dbReference>
<dbReference type="Pfam" id="PF04316">
    <property type="entry name" value="FlgM"/>
    <property type="match status" value="1"/>
</dbReference>
<feature type="compositionally biased region" description="Low complexity" evidence="9">
    <location>
        <begin position="30"/>
        <end position="58"/>
    </location>
</feature>
<evidence type="ECO:0000256" key="1">
    <source>
        <dbReference type="ARBA" id="ARBA00005322"/>
    </source>
</evidence>
<dbReference type="InterPro" id="IPR031316">
    <property type="entry name" value="FlgM_C"/>
</dbReference>
<gene>
    <name evidence="11" type="primary">flgM</name>
    <name evidence="11" type="ORF">MN202_05595</name>
</gene>
<evidence type="ECO:0000256" key="6">
    <source>
        <dbReference type="ARBA" id="ARBA00023163"/>
    </source>
</evidence>
<feature type="domain" description="Anti-sigma-28 factor FlgM C-terminal" evidence="10">
    <location>
        <begin position="42"/>
        <end position="93"/>
    </location>
</feature>
<evidence type="ECO:0000256" key="4">
    <source>
        <dbReference type="ARBA" id="ARBA00022795"/>
    </source>
</evidence>
<evidence type="ECO:0000256" key="2">
    <source>
        <dbReference type="ARBA" id="ARBA00017823"/>
    </source>
</evidence>
<proteinExistence type="inferred from homology"/>
<dbReference type="Proteomes" id="UP001375382">
    <property type="component" value="Unassembled WGS sequence"/>
</dbReference>
<dbReference type="InterPro" id="IPR035890">
    <property type="entry name" value="Anti-sigma-28_factor_FlgM_sf"/>
</dbReference>
<evidence type="ECO:0000256" key="8">
    <source>
        <dbReference type="ARBA" id="ARBA00030117"/>
    </source>
</evidence>
<keyword evidence="5" id="KW-0805">Transcription regulation</keyword>
<feature type="region of interest" description="Disordered" evidence="9">
    <location>
        <begin position="1"/>
        <end position="58"/>
    </location>
</feature>